<evidence type="ECO:0000313" key="6">
    <source>
        <dbReference type="EMBL" id="GCC24342.1"/>
    </source>
</evidence>
<dbReference type="InterPro" id="IPR028127">
    <property type="entry name" value="Ripply_fam"/>
</dbReference>
<dbReference type="EMBL" id="BEZZ01000055">
    <property type="protein sequence ID" value="GCC24342.1"/>
    <property type="molecule type" value="Genomic_DNA"/>
</dbReference>
<dbReference type="GO" id="GO:0005634">
    <property type="term" value="C:nucleus"/>
    <property type="evidence" value="ECO:0007669"/>
    <property type="project" value="UniProtKB-SubCell"/>
</dbReference>
<dbReference type="Proteomes" id="UP000287033">
    <property type="component" value="Unassembled WGS sequence"/>
</dbReference>
<comment type="subcellular location">
    <subcellularLocation>
        <location evidence="1">Nucleus</location>
    </subcellularLocation>
</comment>
<dbReference type="STRING" id="137246.A0A401S1U3"/>
<proteinExistence type="inferred from homology"/>
<dbReference type="OrthoDB" id="5978888at2759"/>
<gene>
    <name evidence="6" type="ORF">chiPu_0002742</name>
</gene>
<dbReference type="GO" id="GO:0000122">
    <property type="term" value="P:negative regulation of transcription by RNA polymerase II"/>
    <property type="evidence" value="ECO:0007669"/>
    <property type="project" value="TreeGrafter"/>
</dbReference>
<evidence type="ECO:0000256" key="5">
    <source>
        <dbReference type="SAM" id="MobiDB-lite"/>
    </source>
</evidence>
<evidence type="ECO:0000313" key="7">
    <source>
        <dbReference type="Proteomes" id="UP000287033"/>
    </source>
</evidence>
<name>A0A401S1U3_CHIPU</name>
<dbReference type="OMA" id="VIWRPWI"/>
<keyword evidence="3" id="KW-0217">Developmental protein</keyword>
<evidence type="ECO:0000256" key="3">
    <source>
        <dbReference type="ARBA" id="ARBA00022473"/>
    </source>
</evidence>
<protein>
    <recommendedName>
        <fullName evidence="8">Ripply transcriptional repressor 1</fullName>
    </recommendedName>
</protein>
<evidence type="ECO:0000256" key="1">
    <source>
        <dbReference type="ARBA" id="ARBA00004123"/>
    </source>
</evidence>
<evidence type="ECO:0000256" key="4">
    <source>
        <dbReference type="ARBA" id="ARBA00023242"/>
    </source>
</evidence>
<dbReference type="AlphaFoldDB" id="A0A401S1U3"/>
<evidence type="ECO:0008006" key="8">
    <source>
        <dbReference type="Google" id="ProtNLM"/>
    </source>
</evidence>
<keyword evidence="7" id="KW-1185">Reference proteome</keyword>
<feature type="compositionally biased region" description="Acidic residues" evidence="5">
    <location>
        <begin position="116"/>
        <end position="136"/>
    </location>
</feature>
<feature type="region of interest" description="Disordered" evidence="5">
    <location>
        <begin position="116"/>
        <end position="152"/>
    </location>
</feature>
<comment type="similarity">
    <text evidence="2">Belongs to the ripply family.</text>
</comment>
<sequence>MEVSLLSAQSLCYRTVQDIRLKQNKQICEMPGSHSPLWRPWIMTARDIDSQRLGRQNSPFHLGQVNYESEAISLFTHPVRLMWPRSKCFDYLYSEGQELLSAFPVQATISFYIESDTDEEDEEFNEEDELEEESATEETVLGKITEQKSQQL</sequence>
<dbReference type="PANTHER" id="PTHR16770:SF1">
    <property type="entry name" value="PROTEIN RIPPLY-LIKE"/>
    <property type="match status" value="1"/>
</dbReference>
<evidence type="ECO:0000256" key="2">
    <source>
        <dbReference type="ARBA" id="ARBA00006944"/>
    </source>
</evidence>
<dbReference type="GO" id="GO:0009880">
    <property type="term" value="P:embryonic pattern specification"/>
    <property type="evidence" value="ECO:0007669"/>
    <property type="project" value="TreeGrafter"/>
</dbReference>
<comment type="caution">
    <text evidence="6">The sequence shown here is derived from an EMBL/GenBank/DDBJ whole genome shotgun (WGS) entry which is preliminary data.</text>
</comment>
<dbReference type="PANTHER" id="PTHR16770">
    <property type="entry name" value="PROTEIN RIPPLY-LIKE"/>
    <property type="match status" value="1"/>
</dbReference>
<keyword evidence="4" id="KW-0539">Nucleus</keyword>
<accession>A0A401S1U3</accession>
<reference evidence="6 7" key="1">
    <citation type="journal article" date="2018" name="Nat. Ecol. Evol.">
        <title>Shark genomes provide insights into elasmobranch evolution and the origin of vertebrates.</title>
        <authorList>
            <person name="Hara Y"/>
            <person name="Yamaguchi K"/>
            <person name="Onimaru K"/>
            <person name="Kadota M"/>
            <person name="Koyanagi M"/>
            <person name="Keeley SD"/>
            <person name="Tatsumi K"/>
            <person name="Tanaka K"/>
            <person name="Motone F"/>
            <person name="Kageyama Y"/>
            <person name="Nozu R"/>
            <person name="Adachi N"/>
            <person name="Nishimura O"/>
            <person name="Nakagawa R"/>
            <person name="Tanegashima C"/>
            <person name="Kiyatake I"/>
            <person name="Matsumoto R"/>
            <person name="Murakumo K"/>
            <person name="Nishida K"/>
            <person name="Terakita A"/>
            <person name="Kuratani S"/>
            <person name="Sato K"/>
            <person name="Hyodo S Kuraku.S."/>
        </authorList>
    </citation>
    <scope>NUCLEOTIDE SEQUENCE [LARGE SCALE GENOMIC DNA]</scope>
</reference>
<organism evidence="6 7">
    <name type="scientific">Chiloscyllium punctatum</name>
    <name type="common">Brownbanded bambooshark</name>
    <name type="synonym">Hemiscyllium punctatum</name>
    <dbReference type="NCBI Taxonomy" id="137246"/>
    <lineage>
        <taxon>Eukaryota</taxon>
        <taxon>Metazoa</taxon>
        <taxon>Chordata</taxon>
        <taxon>Craniata</taxon>
        <taxon>Vertebrata</taxon>
        <taxon>Chondrichthyes</taxon>
        <taxon>Elasmobranchii</taxon>
        <taxon>Galeomorphii</taxon>
        <taxon>Galeoidea</taxon>
        <taxon>Orectolobiformes</taxon>
        <taxon>Hemiscylliidae</taxon>
        <taxon>Chiloscyllium</taxon>
    </lineage>
</organism>
<dbReference type="Pfam" id="PF14998">
    <property type="entry name" value="Ripply"/>
    <property type="match status" value="1"/>
</dbReference>